<reference evidence="4" key="1">
    <citation type="submission" date="2010-07" db="EMBL/GenBank/DDBJ databases">
        <title>The genome sequence of Gaeumannomyces graminis var. tritici strain R3-111a-1.</title>
        <authorList>
            <consortium name="The Broad Institute Genome Sequencing Platform"/>
            <person name="Ma L.-J."/>
            <person name="Dead R."/>
            <person name="Young S."/>
            <person name="Zeng Q."/>
            <person name="Koehrsen M."/>
            <person name="Alvarado L."/>
            <person name="Berlin A."/>
            <person name="Chapman S.B."/>
            <person name="Chen Z."/>
            <person name="Freedman E."/>
            <person name="Gellesch M."/>
            <person name="Goldberg J."/>
            <person name="Griggs A."/>
            <person name="Gujja S."/>
            <person name="Heilman E.R."/>
            <person name="Heiman D."/>
            <person name="Hepburn T."/>
            <person name="Howarth C."/>
            <person name="Jen D."/>
            <person name="Larson L."/>
            <person name="Mehta T."/>
            <person name="Neiman D."/>
            <person name="Pearson M."/>
            <person name="Roberts A."/>
            <person name="Saif S."/>
            <person name="Shea T."/>
            <person name="Shenoy N."/>
            <person name="Sisk P."/>
            <person name="Stolte C."/>
            <person name="Sykes S."/>
            <person name="Walk T."/>
            <person name="White J."/>
            <person name="Yandava C."/>
            <person name="Haas B."/>
            <person name="Nusbaum C."/>
            <person name="Birren B."/>
        </authorList>
    </citation>
    <scope>NUCLEOTIDE SEQUENCE [LARGE SCALE GENOMIC DNA]</scope>
    <source>
        <strain evidence="4">R3-111a-1</strain>
    </source>
</reference>
<evidence type="ECO:0000313" key="4">
    <source>
        <dbReference type="Proteomes" id="UP000006039"/>
    </source>
</evidence>
<proteinExistence type="predicted"/>
<organism evidence="2">
    <name type="scientific">Gaeumannomyces tritici (strain R3-111a-1)</name>
    <name type="common">Wheat and barley take-all root rot fungus</name>
    <name type="synonym">Gaeumannomyces graminis var. tritici</name>
    <dbReference type="NCBI Taxonomy" id="644352"/>
    <lineage>
        <taxon>Eukaryota</taxon>
        <taxon>Fungi</taxon>
        <taxon>Dikarya</taxon>
        <taxon>Ascomycota</taxon>
        <taxon>Pezizomycotina</taxon>
        <taxon>Sordariomycetes</taxon>
        <taxon>Sordariomycetidae</taxon>
        <taxon>Magnaporthales</taxon>
        <taxon>Magnaporthaceae</taxon>
        <taxon>Gaeumannomyces</taxon>
    </lineage>
</organism>
<evidence type="ECO:0000256" key="1">
    <source>
        <dbReference type="SAM" id="MobiDB-lite"/>
    </source>
</evidence>
<dbReference type="PANTHER" id="PTHR28002">
    <property type="entry name" value="MIOREX COMPLEX COMPONENT 11"/>
    <property type="match status" value="1"/>
</dbReference>
<keyword evidence="4" id="KW-1185">Reference proteome</keyword>
<reference evidence="2" key="2">
    <citation type="submission" date="2010-07" db="EMBL/GenBank/DDBJ databases">
        <authorList>
            <consortium name="The Broad Institute Genome Sequencing Platform"/>
            <consortium name="Broad Institute Genome Sequencing Center for Infectious Disease"/>
            <person name="Ma L.-J."/>
            <person name="Dead R."/>
            <person name="Young S."/>
            <person name="Zeng Q."/>
            <person name="Koehrsen M."/>
            <person name="Alvarado L."/>
            <person name="Berlin A."/>
            <person name="Chapman S.B."/>
            <person name="Chen Z."/>
            <person name="Freedman E."/>
            <person name="Gellesch M."/>
            <person name="Goldberg J."/>
            <person name="Griggs A."/>
            <person name="Gujja S."/>
            <person name="Heilman E.R."/>
            <person name="Heiman D."/>
            <person name="Hepburn T."/>
            <person name="Howarth C."/>
            <person name="Jen D."/>
            <person name="Larson L."/>
            <person name="Mehta T."/>
            <person name="Neiman D."/>
            <person name="Pearson M."/>
            <person name="Roberts A."/>
            <person name="Saif S."/>
            <person name="Shea T."/>
            <person name="Shenoy N."/>
            <person name="Sisk P."/>
            <person name="Stolte C."/>
            <person name="Sykes S."/>
            <person name="Walk T."/>
            <person name="White J."/>
            <person name="Yandava C."/>
            <person name="Haas B."/>
            <person name="Nusbaum C."/>
            <person name="Birren B."/>
        </authorList>
    </citation>
    <scope>NUCLEOTIDE SEQUENCE</scope>
    <source>
        <strain evidence="2">R3-111a-1</strain>
    </source>
</reference>
<dbReference type="GeneID" id="20347767"/>
<dbReference type="AlphaFoldDB" id="J3P1B2"/>
<dbReference type="eggNOG" id="ENOG502S09K">
    <property type="taxonomic scope" value="Eukaryota"/>
</dbReference>
<evidence type="ECO:0000313" key="3">
    <source>
        <dbReference type="EnsemblFungi" id="EJT77397"/>
    </source>
</evidence>
<dbReference type="Proteomes" id="UP000006039">
    <property type="component" value="Unassembled WGS sequence"/>
</dbReference>
<feature type="compositionally biased region" description="Basic residues" evidence="1">
    <location>
        <begin position="48"/>
        <end position="58"/>
    </location>
</feature>
<dbReference type="PANTHER" id="PTHR28002:SF1">
    <property type="entry name" value="MIOREX COMPLEX COMPONENT 11"/>
    <property type="match status" value="1"/>
</dbReference>
<reference evidence="3" key="4">
    <citation type="journal article" date="2015" name="G3 (Bethesda)">
        <title>Genome sequences of three phytopathogenic species of the Magnaporthaceae family of fungi.</title>
        <authorList>
            <person name="Okagaki L.H."/>
            <person name="Nunes C.C."/>
            <person name="Sailsbery J."/>
            <person name="Clay B."/>
            <person name="Brown D."/>
            <person name="John T."/>
            <person name="Oh Y."/>
            <person name="Young N."/>
            <person name="Fitzgerald M."/>
            <person name="Haas B.J."/>
            <person name="Zeng Q."/>
            <person name="Young S."/>
            <person name="Adiconis X."/>
            <person name="Fan L."/>
            <person name="Levin J.Z."/>
            <person name="Mitchell T.K."/>
            <person name="Okubara P.A."/>
            <person name="Farman M.L."/>
            <person name="Kohn L.M."/>
            <person name="Birren B."/>
            <person name="Ma L.-J."/>
            <person name="Dean R.A."/>
        </authorList>
    </citation>
    <scope>NUCLEOTIDE SEQUENCE</scope>
    <source>
        <strain evidence="3">R3-111a-1</strain>
    </source>
</reference>
<feature type="compositionally biased region" description="Pro residues" evidence="1">
    <location>
        <begin position="62"/>
        <end position="76"/>
    </location>
</feature>
<dbReference type="EnsemblFungi" id="EJT77397">
    <property type="protein sequence ID" value="EJT77397"/>
    <property type="gene ID" value="GGTG_07309"/>
</dbReference>
<dbReference type="GO" id="GO:0005739">
    <property type="term" value="C:mitochondrion"/>
    <property type="evidence" value="ECO:0007669"/>
    <property type="project" value="TreeGrafter"/>
</dbReference>
<dbReference type="VEuPathDB" id="FungiDB:GGTG_07309"/>
<dbReference type="InterPro" id="IPR018811">
    <property type="entry name" value="MRX11"/>
</dbReference>
<feature type="region of interest" description="Disordered" evidence="1">
    <location>
        <begin position="1"/>
        <end position="80"/>
    </location>
</feature>
<evidence type="ECO:0000313" key="2">
    <source>
        <dbReference type="EMBL" id="EJT77397.1"/>
    </source>
</evidence>
<name>J3P1B2_GAET3</name>
<dbReference type="OrthoDB" id="5580261at2759"/>
<reference evidence="3" key="5">
    <citation type="submission" date="2018-04" db="UniProtKB">
        <authorList>
            <consortium name="EnsemblFungi"/>
        </authorList>
    </citation>
    <scope>IDENTIFICATION</scope>
    <source>
        <strain evidence="3">R3-111a-1</strain>
    </source>
</reference>
<sequence length="251" mass="27239">MSFPQPLPGRLRQAARTFSQLASPARSGAQHRAASIPRRPSVSTPLRPGRHTQTKRHSSQQPPKPPGAPPPTPASPPQQRLSRVLDRLPRPLRPYASRLRSAPLSHAAAFLVLHELTAVVPLLGLFALFHYTDLHVAPVAWVAARYGPYVDEGLGRFERYFRRKGWFGLEPGEGQKEGEAEGGAAAAGVDRVAALQGAQGPYRAVVEIALAYAITKALLPLRIAASIWATPWFAGVLVRTRTLLSSGRKSQ</sequence>
<accession>J3P1B2</accession>
<protein>
    <submittedName>
        <fullName evidence="2 3">Uncharacterized protein</fullName>
    </submittedName>
</protein>
<dbReference type="RefSeq" id="XP_009223397.1">
    <property type="nucleotide sequence ID" value="XM_009225133.1"/>
</dbReference>
<dbReference type="Pfam" id="PF10306">
    <property type="entry name" value="FLILHELTA"/>
    <property type="match status" value="1"/>
</dbReference>
<dbReference type="EMBL" id="GL385397">
    <property type="protein sequence ID" value="EJT77397.1"/>
    <property type="molecule type" value="Genomic_DNA"/>
</dbReference>
<reference evidence="2" key="3">
    <citation type="submission" date="2010-09" db="EMBL/GenBank/DDBJ databases">
        <title>Annotation of Gaeumannomyces graminis var. tritici R3-111a-1.</title>
        <authorList>
            <consortium name="The Broad Institute Genome Sequencing Platform"/>
            <person name="Ma L.-J."/>
            <person name="Dead R."/>
            <person name="Young S.K."/>
            <person name="Zeng Q."/>
            <person name="Gargeya S."/>
            <person name="Fitzgerald M."/>
            <person name="Haas B."/>
            <person name="Abouelleil A."/>
            <person name="Alvarado L."/>
            <person name="Arachchi H.M."/>
            <person name="Berlin A."/>
            <person name="Brown A."/>
            <person name="Chapman S.B."/>
            <person name="Chen Z."/>
            <person name="Dunbar C."/>
            <person name="Freedman E."/>
            <person name="Gearin G."/>
            <person name="Gellesch M."/>
            <person name="Goldberg J."/>
            <person name="Griggs A."/>
            <person name="Gujja S."/>
            <person name="Heiman D."/>
            <person name="Howarth C."/>
            <person name="Larson L."/>
            <person name="Lui A."/>
            <person name="MacDonald P.J.P."/>
            <person name="Mehta T."/>
            <person name="Montmayeur A."/>
            <person name="Murphy C."/>
            <person name="Neiman D."/>
            <person name="Pearson M."/>
            <person name="Priest M."/>
            <person name="Roberts A."/>
            <person name="Saif S."/>
            <person name="Shea T."/>
            <person name="Shenoy N."/>
            <person name="Sisk P."/>
            <person name="Stolte C."/>
            <person name="Sykes S."/>
            <person name="Yandava C."/>
            <person name="Wortman J."/>
            <person name="Nusbaum C."/>
            <person name="Birren B."/>
        </authorList>
    </citation>
    <scope>NUCLEOTIDE SEQUENCE</scope>
    <source>
        <strain evidence="2">R3-111a-1</strain>
    </source>
</reference>
<dbReference type="HOGENOM" id="CLU_071379_0_0_1"/>
<gene>
    <name evidence="3" type="primary">20347767</name>
    <name evidence="2" type="ORF">GGTG_07309</name>
</gene>